<evidence type="ECO:0000313" key="1">
    <source>
        <dbReference type="EMBL" id="MBP3954833.1"/>
    </source>
</evidence>
<gene>
    <name evidence="1" type="ORF">J8F10_05995</name>
</gene>
<dbReference type="EMBL" id="JAGKQQ010000001">
    <property type="protein sequence ID" value="MBP3954833.1"/>
    <property type="molecule type" value="Genomic_DNA"/>
</dbReference>
<reference evidence="1 2" key="1">
    <citation type="submission" date="2021-04" db="EMBL/GenBank/DDBJ databases">
        <authorList>
            <person name="Ivanova A."/>
        </authorList>
    </citation>
    <scope>NUCLEOTIDE SEQUENCE [LARGE SCALE GENOMIC DNA]</scope>
    <source>
        <strain evidence="1 2">G18</strain>
    </source>
</reference>
<proteinExistence type="predicted"/>
<protein>
    <submittedName>
        <fullName evidence="1">Uncharacterized protein</fullName>
    </submittedName>
</protein>
<dbReference type="Proteomes" id="UP000676565">
    <property type="component" value="Unassembled WGS sequence"/>
</dbReference>
<accession>A0ABS5BMC9</accession>
<dbReference type="RefSeq" id="WP_210652944.1">
    <property type="nucleotide sequence ID" value="NZ_JAGKQQ010000001.1"/>
</dbReference>
<name>A0ABS5BMC9_9BACT</name>
<sequence>MSLTNRLGKVAKALAHRLPPDQFHVIEAIPVDRAEGRAPGLYKDGPEGSLAGLLVYDPAKGEPVVPDGKLAPFGLLIVCGPEYIEPPVDVL</sequence>
<organism evidence="1 2">
    <name type="scientific">Gemmata palustris</name>
    <dbReference type="NCBI Taxonomy" id="2822762"/>
    <lineage>
        <taxon>Bacteria</taxon>
        <taxon>Pseudomonadati</taxon>
        <taxon>Planctomycetota</taxon>
        <taxon>Planctomycetia</taxon>
        <taxon>Gemmatales</taxon>
        <taxon>Gemmataceae</taxon>
        <taxon>Gemmata</taxon>
    </lineage>
</organism>
<keyword evidence="2" id="KW-1185">Reference proteome</keyword>
<evidence type="ECO:0000313" key="2">
    <source>
        <dbReference type="Proteomes" id="UP000676565"/>
    </source>
</evidence>
<comment type="caution">
    <text evidence="1">The sequence shown here is derived from an EMBL/GenBank/DDBJ whole genome shotgun (WGS) entry which is preliminary data.</text>
</comment>